<keyword evidence="9 13" id="KW-0472">Membrane</keyword>
<evidence type="ECO:0000313" key="15">
    <source>
        <dbReference type="Ensembl" id="ENSCCRP00020055700.1"/>
    </source>
</evidence>
<evidence type="ECO:0000256" key="5">
    <source>
        <dbReference type="ARBA" id="ARBA00022692"/>
    </source>
</evidence>
<protein>
    <recommendedName>
        <fullName evidence="13">Protein-tyrosine sulfotransferase</fullName>
        <ecNumber evidence="13">2.8.2.20</ecNumber>
    </recommendedName>
</protein>
<evidence type="ECO:0000313" key="16">
    <source>
        <dbReference type="Proteomes" id="UP000694701"/>
    </source>
</evidence>
<organism evidence="15 16">
    <name type="scientific">Cyprinus carpio</name>
    <name type="common">Common carp</name>
    <dbReference type="NCBI Taxonomy" id="7962"/>
    <lineage>
        <taxon>Eukaryota</taxon>
        <taxon>Metazoa</taxon>
        <taxon>Chordata</taxon>
        <taxon>Craniata</taxon>
        <taxon>Vertebrata</taxon>
        <taxon>Euteleostomi</taxon>
        <taxon>Actinopterygii</taxon>
        <taxon>Neopterygii</taxon>
        <taxon>Teleostei</taxon>
        <taxon>Ostariophysi</taxon>
        <taxon>Cypriniformes</taxon>
        <taxon>Cyprinidae</taxon>
        <taxon>Cyprininae</taxon>
        <taxon>Cyprinus</taxon>
    </lineage>
</organism>
<dbReference type="InterPro" id="IPR027417">
    <property type="entry name" value="P-loop_NTPase"/>
</dbReference>
<feature type="chain" id="PRO_5033982572" description="Protein-tyrosine sulfotransferase" evidence="14">
    <location>
        <begin position="25"/>
        <end position="206"/>
    </location>
</feature>
<dbReference type="PANTHER" id="PTHR12788:SF6">
    <property type="entry name" value="PROTEIN-TYROSINE SULFOTRANSFERASE 2"/>
    <property type="match status" value="1"/>
</dbReference>
<evidence type="ECO:0000256" key="13">
    <source>
        <dbReference type="RuleBase" id="RU365018"/>
    </source>
</evidence>
<keyword evidence="10" id="KW-1015">Disulfide bond</keyword>
<evidence type="ECO:0000256" key="9">
    <source>
        <dbReference type="ARBA" id="ARBA00023136"/>
    </source>
</evidence>
<evidence type="ECO:0000256" key="11">
    <source>
        <dbReference type="ARBA" id="ARBA00023180"/>
    </source>
</evidence>
<evidence type="ECO:0000256" key="3">
    <source>
        <dbReference type="ARBA" id="ARBA00009988"/>
    </source>
</evidence>
<proteinExistence type="inferred from homology"/>
<keyword evidence="14" id="KW-0732">Signal</keyword>
<evidence type="ECO:0000256" key="14">
    <source>
        <dbReference type="SAM" id="SignalP"/>
    </source>
</evidence>
<dbReference type="InterPro" id="IPR026634">
    <property type="entry name" value="TPST-like"/>
</dbReference>
<dbReference type="EC" id="2.8.2.20" evidence="13"/>
<evidence type="ECO:0000256" key="2">
    <source>
        <dbReference type="ARBA" id="ARBA00004323"/>
    </source>
</evidence>
<keyword evidence="11" id="KW-0325">Glycoprotein</keyword>
<name>A0A8C2FMP0_CYPCA</name>
<comment type="catalytic activity">
    <reaction evidence="12 13">
        <text>L-tyrosyl-[protein] + 3'-phosphoadenylyl sulfate = O-sulfo-L-tyrosine-[protein] + adenosine 3',5'-bisphosphate + H(+)</text>
        <dbReference type="Rhea" id="RHEA:16801"/>
        <dbReference type="Rhea" id="RHEA-COMP:10136"/>
        <dbReference type="Rhea" id="RHEA-COMP:11688"/>
        <dbReference type="ChEBI" id="CHEBI:15378"/>
        <dbReference type="ChEBI" id="CHEBI:46858"/>
        <dbReference type="ChEBI" id="CHEBI:58339"/>
        <dbReference type="ChEBI" id="CHEBI:58343"/>
        <dbReference type="ChEBI" id="CHEBI:65286"/>
        <dbReference type="EC" id="2.8.2.20"/>
    </reaction>
</comment>
<keyword evidence="5 13" id="KW-0812">Transmembrane</keyword>
<dbReference type="AlphaFoldDB" id="A0A8C2FMP0"/>
<dbReference type="Gene3D" id="3.40.50.300">
    <property type="entry name" value="P-loop containing nucleotide triphosphate hydrolases"/>
    <property type="match status" value="1"/>
</dbReference>
<keyword evidence="7 13" id="KW-1133">Transmembrane helix</keyword>
<comment type="subcellular location">
    <subcellularLocation>
        <location evidence="2">Golgi apparatus membrane</location>
        <topology evidence="2">Single-pass type II membrane protein</topology>
    </subcellularLocation>
</comment>
<dbReference type="SUPFAM" id="SSF52540">
    <property type="entry name" value="P-loop containing nucleoside triphosphate hydrolases"/>
    <property type="match status" value="1"/>
</dbReference>
<reference evidence="15" key="1">
    <citation type="submission" date="2025-08" db="UniProtKB">
        <authorList>
            <consortium name="Ensembl"/>
        </authorList>
    </citation>
    <scope>IDENTIFICATION</scope>
</reference>
<evidence type="ECO:0000256" key="12">
    <source>
        <dbReference type="ARBA" id="ARBA00048460"/>
    </source>
</evidence>
<comment type="similarity">
    <text evidence="3 13">Belongs to the protein sulfotransferase family.</text>
</comment>
<keyword evidence="8" id="KW-0333">Golgi apparatus</keyword>
<dbReference type="Proteomes" id="UP000694701">
    <property type="component" value="Unplaced"/>
</dbReference>
<keyword evidence="6" id="KW-0735">Signal-anchor</keyword>
<evidence type="ECO:0000256" key="4">
    <source>
        <dbReference type="ARBA" id="ARBA00022679"/>
    </source>
</evidence>
<dbReference type="GO" id="GO:0008476">
    <property type="term" value="F:protein-tyrosine sulfotransferase activity"/>
    <property type="evidence" value="ECO:0007669"/>
    <property type="project" value="UniProtKB-EC"/>
</dbReference>
<feature type="transmembrane region" description="Helical" evidence="13">
    <location>
        <begin position="165"/>
        <end position="183"/>
    </location>
</feature>
<evidence type="ECO:0000256" key="8">
    <source>
        <dbReference type="ARBA" id="ARBA00023034"/>
    </source>
</evidence>
<feature type="signal peptide" evidence="14">
    <location>
        <begin position="1"/>
        <end position="24"/>
    </location>
</feature>
<evidence type="ECO:0000256" key="1">
    <source>
        <dbReference type="ARBA" id="ARBA00003886"/>
    </source>
</evidence>
<dbReference type="PROSITE" id="PS51257">
    <property type="entry name" value="PROKAR_LIPOPROTEIN"/>
    <property type="match status" value="1"/>
</dbReference>
<comment type="function">
    <text evidence="1 13">Catalyzes the O-sulfation of tyrosine residues within acidic motifs of polypeptides, using 3'-phosphoadenylyl sulfate (PAPS) as cosubstrate.</text>
</comment>
<dbReference type="GO" id="GO:0000139">
    <property type="term" value="C:Golgi membrane"/>
    <property type="evidence" value="ECO:0007669"/>
    <property type="project" value="UniProtKB-SubCell"/>
</dbReference>
<evidence type="ECO:0000256" key="7">
    <source>
        <dbReference type="ARBA" id="ARBA00022989"/>
    </source>
</evidence>
<dbReference type="Pfam" id="PF13469">
    <property type="entry name" value="Sulfotransfer_3"/>
    <property type="match status" value="1"/>
</dbReference>
<sequence length="206" mass="23413">MRLSVKRSVVLLVTLFGACTLTRTLYEVLTCPGEVPRTHMVSIRVQNSNQTQYRYNQNTPMVFVGGVPRSGTTLMRAMLDAHPDIRCGEETRVIPRILSLRQGWGRQTEERWALEDEGISQELLDAATRAFLLEIIARHGDPAPLLCNKDPFTLKNISFLEVHSGISFIILIYFFVLFCIKFLEQQISILEGFLNNHVTLKTGVMM</sequence>
<evidence type="ECO:0000256" key="6">
    <source>
        <dbReference type="ARBA" id="ARBA00022968"/>
    </source>
</evidence>
<dbReference type="Ensembl" id="ENSCCRT00020061349.1">
    <property type="protein sequence ID" value="ENSCCRP00020055700.1"/>
    <property type="gene ID" value="ENSCCRG00020026189.1"/>
</dbReference>
<evidence type="ECO:0000256" key="10">
    <source>
        <dbReference type="ARBA" id="ARBA00023157"/>
    </source>
</evidence>
<dbReference type="PANTHER" id="PTHR12788">
    <property type="entry name" value="PROTEIN-TYROSINE SULFOTRANSFERASE 2"/>
    <property type="match status" value="1"/>
</dbReference>
<accession>A0A8C2FMP0</accession>
<keyword evidence="4 13" id="KW-0808">Transferase</keyword>